<dbReference type="RefSeq" id="WP_144682709.1">
    <property type="nucleotide sequence ID" value="NZ_VLLC01000004.1"/>
</dbReference>
<feature type="domain" description="SET" evidence="1">
    <location>
        <begin position="4"/>
        <end position="112"/>
    </location>
</feature>
<dbReference type="SMART" id="SM00317">
    <property type="entry name" value="SET"/>
    <property type="match status" value="1"/>
</dbReference>
<accession>A0A562S4A0</accession>
<sequence length="202" mass="23200">MLHPHTEVRFISEEIGRGVFATRPIPKGTVVWVQDHFDRVFTEAEVRSLEPVYQEILETYCFRDRCGRWIFCWDNTRYVNHSFSPTCILTPYGFELAVQDIEVGQQITNDYGFFNIIEPFDCIPEEGCQRSRVLPDDILRYADIWDARLAEAFTFFNSVAQPLSGLISKESHDIALAIAKGERNADSIRCCYFAGENACSHA</sequence>
<dbReference type="Pfam" id="PF00856">
    <property type="entry name" value="SET"/>
    <property type="match status" value="1"/>
</dbReference>
<dbReference type="InterPro" id="IPR001214">
    <property type="entry name" value="SET_dom"/>
</dbReference>
<organism evidence="2 3">
    <name type="scientific">Desulfobotulus alkaliphilus</name>
    <dbReference type="NCBI Taxonomy" id="622671"/>
    <lineage>
        <taxon>Bacteria</taxon>
        <taxon>Pseudomonadati</taxon>
        <taxon>Thermodesulfobacteriota</taxon>
        <taxon>Desulfobacteria</taxon>
        <taxon>Desulfobacterales</taxon>
        <taxon>Desulfobacteraceae</taxon>
        <taxon>Desulfobotulus</taxon>
    </lineage>
</organism>
<dbReference type="AlphaFoldDB" id="A0A562S4A0"/>
<dbReference type="EMBL" id="VLLC01000004">
    <property type="protein sequence ID" value="TWI75430.1"/>
    <property type="molecule type" value="Genomic_DNA"/>
</dbReference>
<evidence type="ECO:0000313" key="2">
    <source>
        <dbReference type="EMBL" id="TWI75430.1"/>
    </source>
</evidence>
<dbReference type="Proteomes" id="UP000318307">
    <property type="component" value="Unassembled WGS sequence"/>
</dbReference>
<name>A0A562S4A0_9BACT</name>
<protein>
    <recommendedName>
        <fullName evidence="1">SET domain-containing protein</fullName>
    </recommendedName>
</protein>
<dbReference type="SUPFAM" id="SSF82199">
    <property type="entry name" value="SET domain"/>
    <property type="match status" value="1"/>
</dbReference>
<gene>
    <name evidence="2" type="ORF">LZ24_00883</name>
</gene>
<evidence type="ECO:0000313" key="3">
    <source>
        <dbReference type="Proteomes" id="UP000318307"/>
    </source>
</evidence>
<evidence type="ECO:0000259" key="1">
    <source>
        <dbReference type="PROSITE" id="PS50280"/>
    </source>
</evidence>
<keyword evidence="3" id="KW-1185">Reference proteome</keyword>
<dbReference type="PROSITE" id="PS50280">
    <property type="entry name" value="SET"/>
    <property type="match status" value="1"/>
</dbReference>
<dbReference type="Gene3D" id="2.170.270.10">
    <property type="entry name" value="SET domain"/>
    <property type="match status" value="1"/>
</dbReference>
<comment type="caution">
    <text evidence="2">The sequence shown here is derived from an EMBL/GenBank/DDBJ whole genome shotgun (WGS) entry which is preliminary data.</text>
</comment>
<reference evidence="2 3" key="1">
    <citation type="submission" date="2019-07" db="EMBL/GenBank/DDBJ databases">
        <title>Genome sequencing of 100 strains of the haloalkaliphilic chemolithoautotrophic sulfur-oxidizing bacterium Thioalkalivibrio.</title>
        <authorList>
            <person name="Muyzer G."/>
        </authorList>
    </citation>
    <scope>NUCLEOTIDE SEQUENCE [LARGE SCALE GENOMIC DNA]</scope>
    <source>
        <strain evidence="2 3">ASO4-4</strain>
    </source>
</reference>
<dbReference type="InterPro" id="IPR046341">
    <property type="entry name" value="SET_dom_sf"/>
</dbReference>
<dbReference type="OrthoDB" id="9804945at2"/>
<proteinExistence type="predicted"/>